<organism evidence="2 3">
    <name type="scientific">Leptobacterium flavescens</name>
    <dbReference type="NCBI Taxonomy" id="472055"/>
    <lineage>
        <taxon>Bacteria</taxon>
        <taxon>Pseudomonadati</taxon>
        <taxon>Bacteroidota</taxon>
        <taxon>Flavobacteriia</taxon>
        <taxon>Flavobacteriales</taxon>
        <taxon>Flavobacteriaceae</taxon>
        <taxon>Leptobacterium</taxon>
    </lineage>
</organism>
<sequence length="180" mass="21296">MKKTSLLLVFCVFTSCIPLQIAPNIDDYKIRKARKFKRKLPMGHAFIFNDPKDANEFYHFVNIKYQAQGNAEHNVPFHVDDKTYYLSFYETEKNTSTVNLIPIIVDAALEEKGHDPYFEDIEYTRSGKWYLALFVTDSELNDCLHPGYETRDKIAAYLEDLRQEYLNTHNYYEAWLKKNE</sequence>
<protein>
    <submittedName>
        <fullName evidence="2">Uncharacterized protein</fullName>
    </submittedName>
</protein>
<feature type="signal peptide" evidence="1">
    <location>
        <begin position="1"/>
        <end position="21"/>
    </location>
</feature>
<dbReference type="Proteomes" id="UP000468581">
    <property type="component" value="Unassembled WGS sequence"/>
</dbReference>
<evidence type="ECO:0000313" key="3">
    <source>
        <dbReference type="Proteomes" id="UP000468581"/>
    </source>
</evidence>
<name>A0A6P0UQR6_9FLAO</name>
<dbReference type="PROSITE" id="PS51257">
    <property type="entry name" value="PROKAR_LIPOPROTEIN"/>
    <property type="match status" value="1"/>
</dbReference>
<accession>A0A6P0UQR6</accession>
<dbReference type="AlphaFoldDB" id="A0A6P0UQR6"/>
<dbReference type="EMBL" id="JAABOO010000003">
    <property type="protein sequence ID" value="NER14830.1"/>
    <property type="molecule type" value="Genomic_DNA"/>
</dbReference>
<evidence type="ECO:0000313" key="2">
    <source>
        <dbReference type="EMBL" id="NER14830.1"/>
    </source>
</evidence>
<comment type="caution">
    <text evidence="2">The sequence shown here is derived from an EMBL/GenBank/DDBJ whole genome shotgun (WGS) entry which is preliminary data.</text>
</comment>
<evidence type="ECO:0000256" key="1">
    <source>
        <dbReference type="SAM" id="SignalP"/>
    </source>
</evidence>
<feature type="chain" id="PRO_5027092281" evidence="1">
    <location>
        <begin position="22"/>
        <end position="180"/>
    </location>
</feature>
<dbReference type="RefSeq" id="WP_163608109.1">
    <property type="nucleotide sequence ID" value="NZ_JAABOO010000003.1"/>
</dbReference>
<keyword evidence="1" id="KW-0732">Signal</keyword>
<proteinExistence type="predicted"/>
<keyword evidence="3" id="KW-1185">Reference proteome</keyword>
<gene>
    <name evidence="2" type="ORF">GWK08_15340</name>
</gene>
<reference evidence="2 3" key="1">
    <citation type="submission" date="2020-01" db="EMBL/GenBank/DDBJ databases">
        <title>Leptobacterium flavescens.</title>
        <authorList>
            <person name="Wang G."/>
        </authorList>
    </citation>
    <scope>NUCLEOTIDE SEQUENCE [LARGE SCALE GENOMIC DNA]</scope>
    <source>
        <strain evidence="2 3">KCTC 22160</strain>
    </source>
</reference>